<evidence type="ECO:0000313" key="2">
    <source>
        <dbReference type="EMBL" id="AHL37999.1"/>
    </source>
</evidence>
<dbReference type="EMBL" id="KJ184703">
    <property type="protein sequence ID" value="AHL37999.1"/>
    <property type="molecule type" value="Genomic_DNA"/>
</dbReference>
<organism evidence="2">
    <name type="scientific">uncultured microorganism</name>
    <dbReference type="NCBI Taxonomy" id="358574"/>
    <lineage>
        <taxon>unclassified sequences</taxon>
        <taxon>environmental samples</taxon>
    </lineage>
</organism>
<keyword evidence="1" id="KW-1133">Transmembrane helix</keyword>
<dbReference type="Gene3D" id="3.40.50.11600">
    <property type="match status" value="1"/>
</dbReference>
<dbReference type="AlphaFoldDB" id="W8Q4P6"/>
<feature type="transmembrane region" description="Helical" evidence="1">
    <location>
        <begin position="106"/>
        <end position="125"/>
    </location>
</feature>
<feature type="transmembrane region" description="Helical" evidence="1">
    <location>
        <begin position="203"/>
        <end position="223"/>
    </location>
</feature>
<feature type="non-terminal residue" evidence="2">
    <location>
        <position position="228"/>
    </location>
</feature>
<accession>W8Q4P6</accession>
<feature type="non-terminal residue" evidence="2">
    <location>
        <position position="1"/>
    </location>
</feature>
<keyword evidence="1" id="KW-0472">Membrane</keyword>
<feature type="transmembrane region" description="Helical" evidence="1">
    <location>
        <begin position="137"/>
        <end position="160"/>
    </location>
</feature>
<feature type="transmembrane region" description="Helical" evidence="1">
    <location>
        <begin position="172"/>
        <end position="191"/>
    </location>
</feature>
<proteinExistence type="predicted"/>
<evidence type="ECO:0000256" key="1">
    <source>
        <dbReference type="SAM" id="Phobius"/>
    </source>
</evidence>
<name>W8Q4P6_9ZZZZ</name>
<keyword evidence="1" id="KW-0812">Transmembrane</keyword>
<gene>
    <name evidence="2" type="primary">hgcA</name>
</gene>
<sequence>INIWCAAGKGTFGTEELVRRIELTSLAQIVTHRKVVCPQLGAPGVARHLVRQATGFNVVWGPVRASDLPEFFDAGMLASTAMRRVRFTIVDRTILTAKELQGSWKWVLGLVAVIMVAAMIFADYHEHHVAFDFVWRVAGPAIFGLLAAVFSGTVLLPILLPWLPGRAFAVKGWLLGFLASAAVVVTMVPWPGPISTLLLWPPLAAFLAMNFTGCSTFTSLSGVKKEMR</sequence>
<protein>
    <submittedName>
        <fullName evidence="2">Mercury methylating protein</fullName>
    </submittedName>
</protein>
<reference evidence="2" key="1">
    <citation type="journal article" date="2014" name="Appl. Environ. Microbiol.">
        <title>Analysis of the Microbial Community Structure by Monitoring an Hg Methylation Gene (hgcA) in Paddy Soils along an Hg Gradient.</title>
        <authorList>
            <person name="Liu Y.R."/>
            <person name="Yu R.Q."/>
            <person name="Zheng Y.M."/>
            <person name="He J.Z."/>
        </authorList>
    </citation>
    <scope>NUCLEOTIDE SEQUENCE</scope>
</reference>